<feature type="domain" description="Resolvase/invertase-type recombinase catalytic" evidence="8">
    <location>
        <begin position="1"/>
        <end position="134"/>
    </location>
</feature>
<dbReference type="PROSITE" id="PS00397">
    <property type="entry name" value="RECOMBINASES_1"/>
    <property type="match status" value="1"/>
</dbReference>
<keyword evidence="4" id="KW-0238">DNA-binding</keyword>
<keyword evidence="10" id="KW-1185">Reference proteome</keyword>
<feature type="active site" description="O-(5'-phospho-DNA)-serine intermediate" evidence="6 7">
    <location>
        <position position="9"/>
    </location>
</feature>
<dbReference type="AlphaFoldDB" id="A0A1I3G202"/>
<evidence type="ECO:0000313" key="9">
    <source>
        <dbReference type="EMBL" id="SFI17515.1"/>
    </source>
</evidence>
<gene>
    <name evidence="9" type="ORF">SAMN05192543_102248</name>
</gene>
<reference evidence="9 10" key="1">
    <citation type="submission" date="2016-10" db="EMBL/GenBank/DDBJ databases">
        <authorList>
            <person name="de Groot N.N."/>
        </authorList>
    </citation>
    <scope>NUCLEOTIDE SEQUENCE [LARGE SCALE GENOMIC DNA]</scope>
    <source>
        <strain evidence="9 10">LMG 23650</strain>
    </source>
</reference>
<dbReference type="Proteomes" id="UP000199548">
    <property type="component" value="Unassembled WGS sequence"/>
</dbReference>
<dbReference type="Pfam" id="PF00239">
    <property type="entry name" value="Resolvase"/>
    <property type="match status" value="1"/>
</dbReference>
<dbReference type="RefSeq" id="WP_091009645.1">
    <property type="nucleotide sequence ID" value="NZ_CP041745.1"/>
</dbReference>
<evidence type="ECO:0000313" key="10">
    <source>
        <dbReference type="Proteomes" id="UP000199548"/>
    </source>
</evidence>
<accession>A0A1I3G202</accession>
<evidence type="ECO:0000256" key="3">
    <source>
        <dbReference type="ARBA" id="ARBA00023100"/>
    </source>
</evidence>
<dbReference type="SMART" id="SM00857">
    <property type="entry name" value="Resolvase"/>
    <property type="match status" value="1"/>
</dbReference>
<dbReference type="GO" id="GO:0000150">
    <property type="term" value="F:DNA strand exchange activity"/>
    <property type="evidence" value="ECO:0007669"/>
    <property type="project" value="UniProtKB-KW"/>
</dbReference>
<dbReference type="InterPro" id="IPR036162">
    <property type="entry name" value="Resolvase-like_N_sf"/>
</dbReference>
<dbReference type="FunFam" id="3.40.50.1390:FF:000001">
    <property type="entry name" value="DNA recombinase"/>
    <property type="match status" value="1"/>
</dbReference>
<dbReference type="PROSITE" id="PS00398">
    <property type="entry name" value="RECOMBINASES_2"/>
    <property type="match status" value="1"/>
</dbReference>
<evidence type="ECO:0000256" key="2">
    <source>
        <dbReference type="ARBA" id="ARBA00022908"/>
    </source>
</evidence>
<comment type="similarity">
    <text evidence="1">Belongs to the site-specific recombinase resolvase family.</text>
</comment>
<dbReference type="PANTHER" id="PTHR30461">
    <property type="entry name" value="DNA-INVERTASE FROM LAMBDOID PROPHAGE"/>
    <property type="match status" value="1"/>
</dbReference>
<proteinExistence type="inferred from homology"/>
<protein>
    <submittedName>
        <fullName evidence="9">Site-specific DNA recombinase</fullName>
    </submittedName>
</protein>
<dbReference type="InterPro" id="IPR006119">
    <property type="entry name" value="Resolv_N"/>
</dbReference>
<dbReference type="InterPro" id="IPR006118">
    <property type="entry name" value="Recombinase_CS"/>
</dbReference>
<sequence length="193" mass="21826">MLIGYARVSTRDQDTRAQIDALEKAGCEEIHDEKRSAATRRRPVFHGIMATIKPGDTLVVYKLDRIARSLRDLLNILDELTAAGADFKSLSETIETKSPAGRMMLQMLGAFAEFEREIIRERTTAGIHAAIRRGAKVGRPKSLTREQETELLKLWRANTFSKAALARRYGTHPRTIDRTIERSRIQLRLPLSA</sequence>
<evidence type="ECO:0000256" key="7">
    <source>
        <dbReference type="PROSITE-ProRule" id="PRU10137"/>
    </source>
</evidence>
<organism evidence="9 10">
    <name type="scientific">Paraburkholderia megapolitana</name>
    <dbReference type="NCBI Taxonomy" id="420953"/>
    <lineage>
        <taxon>Bacteria</taxon>
        <taxon>Pseudomonadati</taxon>
        <taxon>Pseudomonadota</taxon>
        <taxon>Betaproteobacteria</taxon>
        <taxon>Burkholderiales</taxon>
        <taxon>Burkholderiaceae</taxon>
        <taxon>Paraburkholderia</taxon>
    </lineage>
</organism>
<dbReference type="OrthoDB" id="8585334at2"/>
<dbReference type="PANTHER" id="PTHR30461:SF2">
    <property type="entry name" value="SERINE RECOMBINASE PINE-RELATED"/>
    <property type="match status" value="1"/>
</dbReference>
<dbReference type="PROSITE" id="PS51736">
    <property type="entry name" value="RECOMBINASES_3"/>
    <property type="match status" value="1"/>
</dbReference>
<keyword evidence="3" id="KW-0230">DNA invertase</keyword>
<evidence type="ECO:0000259" key="8">
    <source>
        <dbReference type="PROSITE" id="PS51736"/>
    </source>
</evidence>
<evidence type="ECO:0000256" key="5">
    <source>
        <dbReference type="ARBA" id="ARBA00023172"/>
    </source>
</evidence>
<dbReference type="Gene3D" id="3.40.50.1390">
    <property type="entry name" value="Resolvase, N-terminal catalytic domain"/>
    <property type="match status" value="1"/>
</dbReference>
<dbReference type="GO" id="GO:0003677">
    <property type="term" value="F:DNA binding"/>
    <property type="evidence" value="ECO:0007669"/>
    <property type="project" value="UniProtKB-KW"/>
</dbReference>
<dbReference type="GO" id="GO:0015074">
    <property type="term" value="P:DNA integration"/>
    <property type="evidence" value="ECO:0007669"/>
    <property type="project" value="UniProtKB-KW"/>
</dbReference>
<name>A0A1I3G202_9BURK</name>
<evidence type="ECO:0000256" key="6">
    <source>
        <dbReference type="PIRSR" id="PIRSR606118-50"/>
    </source>
</evidence>
<dbReference type="STRING" id="420953.SAMN05192543_102248"/>
<dbReference type="SUPFAM" id="SSF53041">
    <property type="entry name" value="Resolvase-like"/>
    <property type="match status" value="1"/>
</dbReference>
<keyword evidence="2" id="KW-0229">DNA integration</keyword>
<dbReference type="InterPro" id="IPR050639">
    <property type="entry name" value="SSR_resolvase"/>
</dbReference>
<keyword evidence="5" id="KW-0233">DNA recombination</keyword>
<evidence type="ECO:0000256" key="1">
    <source>
        <dbReference type="ARBA" id="ARBA00009913"/>
    </source>
</evidence>
<dbReference type="EMBL" id="FOQU01000002">
    <property type="protein sequence ID" value="SFI17515.1"/>
    <property type="molecule type" value="Genomic_DNA"/>
</dbReference>
<dbReference type="CDD" id="cd03768">
    <property type="entry name" value="SR_ResInv"/>
    <property type="match status" value="1"/>
</dbReference>
<evidence type="ECO:0000256" key="4">
    <source>
        <dbReference type="ARBA" id="ARBA00023125"/>
    </source>
</evidence>